<evidence type="ECO:0000313" key="2">
    <source>
        <dbReference type="Proteomes" id="UP000291831"/>
    </source>
</evidence>
<gene>
    <name evidence="1" type="ORF">AEth_00741</name>
</gene>
<dbReference type="AlphaFoldDB" id="A0A8B3S3N6"/>
<reference evidence="2" key="1">
    <citation type="submission" date="2019-01" db="EMBL/GenBank/DDBJ databases">
        <title>Anaerobic oxidation of ethane by archaea from a marine hydrocarbon seep.</title>
        <authorList>
            <person name="Musat F."/>
        </authorList>
    </citation>
    <scope>NUCLEOTIDE SEQUENCE [LARGE SCALE GENOMIC DNA]</scope>
</reference>
<organism evidence="1 2">
    <name type="scientific">Candidatus Argoarchaeum ethanivorans</name>
    <dbReference type="NCBI Taxonomy" id="2608793"/>
    <lineage>
        <taxon>Archaea</taxon>
        <taxon>Methanobacteriati</taxon>
        <taxon>Methanobacteriota</taxon>
        <taxon>Stenosarchaea group</taxon>
        <taxon>Methanomicrobia</taxon>
        <taxon>Methanosarcinales</taxon>
        <taxon>Methanosarcinales incertae sedis</taxon>
        <taxon>GOM Arc I cluster</taxon>
        <taxon>Candidatus Argoarchaeum</taxon>
    </lineage>
</organism>
<dbReference type="Proteomes" id="UP000291831">
    <property type="component" value="Unassembled WGS sequence"/>
</dbReference>
<name>A0A8B3S3N6_9EURY</name>
<sequence length="56" mass="6638">MVFRMSKTKVKLRKYLNDDVYLSRITQTEGVAYSNLLYDFLSHVCRLVTIPQCYES</sequence>
<protein>
    <submittedName>
        <fullName evidence="1">Uncharacterized protein</fullName>
    </submittedName>
</protein>
<accession>A0A8B3S3N6</accession>
<dbReference type="EMBL" id="RPGO01000017">
    <property type="protein sequence ID" value="RZB31411.1"/>
    <property type="molecule type" value="Genomic_DNA"/>
</dbReference>
<comment type="caution">
    <text evidence="1">The sequence shown here is derived from an EMBL/GenBank/DDBJ whole genome shotgun (WGS) entry which is preliminary data.</text>
</comment>
<proteinExistence type="predicted"/>
<evidence type="ECO:0000313" key="1">
    <source>
        <dbReference type="EMBL" id="RZB31411.1"/>
    </source>
</evidence>